<evidence type="ECO:0000313" key="2">
    <source>
        <dbReference type="EMBL" id="TQV84500.1"/>
    </source>
</evidence>
<comment type="caution">
    <text evidence="2">The sequence shown here is derived from an EMBL/GenBank/DDBJ whole genome shotgun (WGS) entry which is preliminary data.</text>
</comment>
<dbReference type="RefSeq" id="WP_142934171.1">
    <property type="nucleotide sequence ID" value="NZ_ML660170.1"/>
</dbReference>
<dbReference type="Gene3D" id="1.10.150.280">
    <property type="entry name" value="AF1531-like domain"/>
    <property type="match status" value="1"/>
</dbReference>
<feature type="chain" id="PRO_5022106125" evidence="1">
    <location>
        <begin position="24"/>
        <end position="106"/>
    </location>
</feature>
<dbReference type="InterPro" id="IPR051675">
    <property type="entry name" value="Endo/Exo/Phosphatase_dom_1"/>
</dbReference>
<keyword evidence="1" id="KW-0732">Signal</keyword>
<organism evidence="2 3">
    <name type="scientific">Aliikangiella coralliicola</name>
    <dbReference type="NCBI Taxonomy" id="2592383"/>
    <lineage>
        <taxon>Bacteria</taxon>
        <taxon>Pseudomonadati</taxon>
        <taxon>Pseudomonadota</taxon>
        <taxon>Gammaproteobacteria</taxon>
        <taxon>Oceanospirillales</taxon>
        <taxon>Pleioneaceae</taxon>
        <taxon>Aliikangiella</taxon>
    </lineage>
</organism>
<evidence type="ECO:0000313" key="3">
    <source>
        <dbReference type="Proteomes" id="UP000315439"/>
    </source>
</evidence>
<protein>
    <submittedName>
        <fullName evidence="2">Competence protein ComEA</fullName>
    </submittedName>
</protein>
<gene>
    <name evidence="2" type="ORF">FLL46_23080</name>
</gene>
<dbReference type="SUPFAM" id="SSF47781">
    <property type="entry name" value="RuvA domain 2-like"/>
    <property type="match status" value="1"/>
</dbReference>
<proteinExistence type="predicted"/>
<dbReference type="PANTHER" id="PTHR21180">
    <property type="entry name" value="ENDONUCLEASE/EXONUCLEASE/PHOSPHATASE FAMILY DOMAIN-CONTAINING PROTEIN 1"/>
    <property type="match status" value="1"/>
</dbReference>
<dbReference type="PANTHER" id="PTHR21180:SF32">
    <property type="entry name" value="ENDONUCLEASE_EXONUCLEASE_PHOSPHATASE FAMILY DOMAIN-CONTAINING PROTEIN 1"/>
    <property type="match status" value="1"/>
</dbReference>
<dbReference type="InterPro" id="IPR010994">
    <property type="entry name" value="RuvA_2-like"/>
</dbReference>
<dbReference type="NCBIfam" id="TIGR00426">
    <property type="entry name" value="competence protein ComEA helix-hairpin-helix repeat region"/>
    <property type="match status" value="1"/>
</dbReference>
<dbReference type="EMBL" id="VIKS01000014">
    <property type="protein sequence ID" value="TQV84500.1"/>
    <property type="molecule type" value="Genomic_DNA"/>
</dbReference>
<name>A0A545U4U9_9GAMM</name>
<dbReference type="GO" id="GO:0015628">
    <property type="term" value="P:protein secretion by the type II secretion system"/>
    <property type="evidence" value="ECO:0007669"/>
    <property type="project" value="TreeGrafter"/>
</dbReference>
<dbReference type="InterPro" id="IPR004509">
    <property type="entry name" value="Competence_ComEA_HhH"/>
</dbReference>
<dbReference type="OrthoDB" id="7510573at2"/>
<accession>A0A545U4U9</accession>
<feature type="signal peptide" evidence="1">
    <location>
        <begin position="1"/>
        <end position="23"/>
    </location>
</feature>
<dbReference type="GO" id="GO:0015627">
    <property type="term" value="C:type II protein secretion system complex"/>
    <property type="evidence" value="ECO:0007669"/>
    <property type="project" value="TreeGrafter"/>
</dbReference>
<dbReference type="Proteomes" id="UP000315439">
    <property type="component" value="Unassembled WGS sequence"/>
</dbReference>
<reference evidence="2 3" key="1">
    <citation type="submission" date="2019-07" db="EMBL/GenBank/DDBJ databases">
        <title>Draft genome for Aliikangiella sp. M105.</title>
        <authorList>
            <person name="Wang G."/>
        </authorList>
    </citation>
    <scope>NUCLEOTIDE SEQUENCE [LARGE SCALE GENOMIC DNA]</scope>
    <source>
        <strain evidence="2 3">M105</strain>
    </source>
</reference>
<dbReference type="AlphaFoldDB" id="A0A545U4U9"/>
<dbReference type="Pfam" id="PF12836">
    <property type="entry name" value="HHH_3"/>
    <property type="match status" value="1"/>
</dbReference>
<evidence type="ECO:0000256" key="1">
    <source>
        <dbReference type="SAM" id="SignalP"/>
    </source>
</evidence>
<sequence>MKKLSLIGTALLAVLAFSQPAFAKPDNIQPKTTKTIVSKTVNKINLNTAGAKEIADVLTGIGMKKAIAIVDYRKAHGKFEKVEELAAVKGIGVGTIAKNEDRIILK</sequence>
<keyword evidence="3" id="KW-1185">Reference proteome</keyword>